<protein>
    <submittedName>
        <fullName evidence="1">Uncharacterized protein</fullName>
    </submittedName>
</protein>
<dbReference type="AlphaFoldDB" id="A0A3M4Q9Q8"/>
<dbReference type="Proteomes" id="UP000277179">
    <property type="component" value="Unassembled WGS sequence"/>
</dbReference>
<name>A0A3M4Q9Q8_9PSED</name>
<dbReference type="EMBL" id="RBRL01000252">
    <property type="protein sequence ID" value="RMQ87149.1"/>
    <property type="molecule type" value="Genomic_DNA"/>
</dbReference>
<accession>A0A3M4Q9Q8</accession>
<comment type="caution">
    <text evidence="1">The sequence shown here is derived from an EMBL/GenBank/DDBJ whole genome shotgun (WGS) entry which is preliminary data.</text>
</comment>
<evidence type="ECO:0000313" key="2">
    <source>
        <dbReference type="Proteomes" id="UP000277179"/>
    </source>
</evidence>
<evidence type="ECO:0000313" key="1">
    <source>
        <dbReference type="EMBL" id="RMQ87149.1"/>
    </source>
</evidence>
<proteinExistence type="predicted"/>
<sequence length="69" mass="7851">MTANEDLITWNIRWRLAGGIVSCKTCHSQQPETQRGEAFEHLPGCDYAGQNCTPWDDLDVISQSFKHDK</sequence>
<gene>
    <name evidence="1" type="ORF">ALP97_200226</name>
</gene>
<organism evidence="1 2">
    <name type="scientific">Pseudomonas salomonii</name>
    <dbReference type="NCBI Taxonomy" id="191391"/>
    <lineage>
        <taxon>Bacteria</taxon>
        <taxon>Pseudomonadati</taxon>
        <taxon>Pseudomonadota</taxon>
        <taxon>Gammaproteobacteria</taxon>
        <taxon>Pseudomonadales</taxon>
        <taxon>Pseudomonadaceae</taxon>
        <taxon>Pseudomonas</taxon>
    </lineage>
</organism>
<reference evidence="1 2" key="1">
    <citation type="submission" date="2018-08" db="EMBL/GenBank/DDBJ databases">
        <title>Recombination of ecologically and evolutionarily significant loci maintains genetic cohesion in the Pseudomonas syringae species complex.</title>
        <authorList>
            <person name="Dillon M."/>
            <person name="Thakur S."/>
            <person name="Almeida R.N.D."/>
            <person name="Weir B.S."/>
            <person name="Guttman D.S."/>
        </authorList>
    </citation>
    <scope>NUCLEOTIDE SEQUENCE [LARGE SCALE GENOMIC DNA]</scope>
    <source>
        <strain evidence="1 2">ICMP 11288</strain>
    </source>
</reference>